<dbReference type="CDD" id="cd00063">
    <property type="entry name" value="FN3"/>
    <property type="match status" value="7"/>
</dbReference>
<evidence type="ECO:0000256" key="8">
    <source>
        <dbReference type="ARBA" id="ARBA00023136"/>
    </source>
</evidence>
<feature type="transmembrane region" description="Helical" evidence="14">
    <location>
        <begin position="511"/>
        <end position="537"/>
    </location>
</feature>
<evidence type="ECO:0000256" key="1">
    <source>
        <dbReference type="ARBA" id="ARBA00004141"/>
    </source>
</evidence>
<dbReference type="InterPro" id="IPR003961">
    <property type="entry name" value="FN3_dom"/>
</dbReference>
<dbReference type="EMBL" id="RCHS01001332">
    <property type="protein sequence ID" value="RMX54062.1"/>
    <property type="molecule type" value="Genomic_DNA"/>
</dbReference>
<dbReference type="SUPFAM" id="SSF49265">
    <property type="entry name" value="Fibronectin type III"/>
    <property type="match status" value="4"/>
</dbReference>
<keyword evidence="12 13" id="KW-0407">Ion channel</keyword>
<dbReference type="STRING" id="46731.A0A3M6UKA8"/>
<feature type="domain" description="Fibronectin type-III" evidence="15">
    <location>
        <begin position="878"/>
        <end position="982"/>
    </location>
</feature>
<dbReference type="FunFam" id="2.60.40.10:FF:000028">
    <property type="entry name" value="Neuronal cell adhesion molecule"/>
    <property type="match status" value="3"/>
</dbReference>
<dbReference type="InterPro" id="IPR013099">
    <property type="entry name" value="K_chnl_dom"/>
</dbReference>
<proteinExistence type="inferred from homology"/>
<dbReference type="PROSITE" id="PS50853">
    <property type="entry name" value="FN3"/>
    <property type="match status" value="7"/>
</dbReference>
<feature type="domain" description="Fibronectin type-III" evidence="15">
    <location>
        <begin position="50"/>
        <end position="155"/>
    </location>
</feature>
<dbReference type="InterPro" id="IPR003280">
    <property type="entry name" value="2pore_dom_K_chnl"/>
</dbReference>
<dbReference type="PANTHER" id="PTHR23036:SF151">
    <property type="entry name" value="FIBRONECTIN TYPE-III DOMAIN-CONTAINING PROTEIN"/>
    <property type="match status" value="1"/>
</dbReference>
<evidence type="ECO:0000313" key="17">
    <source>
        <dbReference type="Proteomes" id="UP000275408"/>
    </source>
</evidence>
<feature type="domain" description="Fibronectin type-III" evidence="15">
    <location>
        <begin position="777"/>
        <end position="873"/>
    </location>
</feature>
<name>A0A3M6UKA8_POCDA</name>
<comment type="caution">
    <text evidence="16">The sequence shown here is derived from an EMBL/GenBank/DDBJ whole genome shotgun (WGS) entry which is preliminary data.</text>
</comment>
<comment type="similarity">
    <text evidence="13">Belongs to the two pore domain potassium channel (TC 1.A.1.8) family.</text>
</comment>
<dbReference type="Gene3D" id="1.10.287.70">
    <property type="match status" value="2"/>
</dbReference>
<keyword evidence="2 13" id="KW-0813">Transport</keyword>
<feature type="transmembrane region" description="Helical" evidence="14">
    <location>
        <begin position="1191"/>
        <end position="1211"/>
    </location>
</feature>
<dbReference type="GO" id="GO:0009897">
    <property type="term" value="C:external side of plasma membrane"/>
    <property type="evidence" value="ECO:0007669"/>
    <property type="project" value="TreeGrafter"/>
</dbReference>
<dbReference type="GO" id="GO:0019955">
    <property type="term" value="F:cytokine binding"/>
    <property type="evidence" value="ECO:0007669"/>
    <property type="project" value="TreeGrafter"/>
</dbReference>
<protein>
    <recommendedName>
        <fullName evidence="15">Fibronectin type-III domain-containing protein</fullName>
    </recommendedName>
</protein>
<evidence type="ECO:0000256" key="5">
    <source>
        <dbReference type="ARBA" id="ARBA00022737"/>
    </source>
</evidence>
<keyword evidence="3 13" id="KW-0812">Transmembrane</keyword>
<evidence type="ECO:0000256" key="13">
    <source>
        <dbReference type="RuleBase" id="RU003857"/>
    </source>
</evidence>
<reference evidence="16 17" key="1">
    <citation type="journal article" date="2018" name="Sci. Rep.">
        <title>Comparative analysis of the Pocillopora damicornis genome highlights role of immune system in coral evolution.</title>
        <authorList>
            <person name="Cunning R."/>
            <person name="Bay R.A."/>
            <person name="Gillette P."/>
            <person name="Baker A.C."/>
            <person name="Traylor-Knowles N."/>
        </authorList>
    </citation>
    <scope>NUCLEOTIDE SEQUENCE [LARGE SCALE GENOMIC DNA]</scope>
    <source>
        <strain evidence="16">RSMAS</strain>
        <tissue evidence="16">Whole animal</tissue>
    </source>
</reference>
<dbReference type="GO" id="GO:0005267">
    <property type="term" value="F:potassium channel activity"/>
    <property type="evidence" value="ECO:0007669"/>
    <property type="project" value="InterPro"/>
</dbReference>
<feature type="domain" description="Fibronectin type-III" evidence="15">
    <location>
        <begin position="262"/>
        <end position="363"/>
    </location>
</feature>
<evidence type="ECO:0000256" key="7">
    <source>
        <dbReference type="ARBA" id="ARBA00023065"/>
    </source>
</evidence>
<keyword evidence="10" id="KW-0675">Receptor</keyword>
<keyword evidence="9" id="KW-1015">Disulfide bond</keyword>
<evidence type="ECO:0000256" key="2">
    <source>
        <dbReference type="ARBA" id="ARBA00022448"/>
    </source>
</evidence>
<dbReference type="InterPro" id="IPR036116">
    <property type="entry name" value="FN3_sf"/>
</dbReference>
<keyword evidence="17" id="KW-1185">Reference proteome</keyword>
<sequence length="1536" mass="170851">MCSEMSSFSLKNLAVFTNYCIQMSAFTMSSIGNKSDCFFCSTDEEAPGHPPADLSVFNTSSTSIKVEWSPVPAEFRRGIILGYRVFLTRSAQNGRGRRKRDLLPNGNVICSETTNLTTEFQGLEMYSNYCVEAVAYNRVGESGRTNVTCTLTDEAVPSQAPRNLIGHNTSSTSLVIGWSSIEAEFIHGILLGYKIFYRRSIEPDTASQTLSVNAETLRKGINGLLKYTEYCIKVAGFTRKGDGKFTDCLNITTAQDKPSSAPPSVVASSYESPHRITLSWEALPQGEVNGRMTGYQVEYQMIGQGGEPVPISKMFSELVLPNMKSFVLNNQSVFTSFKFRIAAVTEAGIGVFSEEVIGETCRCEKGFSTALKSTALDENGVLREIITDVIEQSCGQCRDYGKTQLRIVEKNNPESEVSFPVTASSVRVSEFSKYIAVIQVPGMLVIKRRNDNPGMYQKVLKSSDFSEKGDSFPRSFIKGVAEGFWWSFITMTTVGYGDRFPKGVLAKAFAILWFLVGLIIFTFFGSAVTALMTVTVITGGPTLTQTKTKVSAVANSTEFNLAAKTLSGKWEIGKPYGTIKDLVNALRFGKTDAIFVDMYLPTKRPDWFNGSWYEVEHIVETDMSYGIVLRGQAMKLHRALKDLIRQNNVQSKYLTSGDETAENCGIIKCEGQINGTAPVPEGARVINTTYNYVDVRWNTIPTSNFTNGTVKGYIVALQKVGGSEEDETLLVTSCHSDGINVTNLEENTKYCVQVAAFTEYGKGNSTPCMSAVTGERARVEFTAFNESSTSIRLKWESDIPIPIDDSQEDGLKIDYRPADRTAERSRLFCGGESTYLFSNLTAFTNYCFNLVGFNKGEIITKINNSQCVYTDEEAPSGPPLDVTVRNESSTSINVTWRPINASLQHGIILGYRIHYEKDMNVPQRRKRRSSQSFDVTVLGQNNLTWVIEELEKFTNYCIEIVGFNKKGDGKQSNWVCTMTDEDVPTSPPLDVTAIDGTSTDTLNVSWKTPVELNGKLTGYKILVETTLENGTTLTNEIMTCDNRITLTDLDMNTEYKIRVAASTRKGLGPFSEVEYGETCNCPETLQVVAHPSSFDANGRPTLKKMMEELVVEACGECHTHENKKTRLISGLEDDCDLKFPIVQSGDSAQEATGTKFVAVLDVPGLVVLRRKVETELGFYEKVMASSVVNSWPICAIFGVMTLAAALQIWLLDMHSNPEEFPPTIVKGTGEGLWWAFITVTTLGYGDRTPKSDLSKIFAVVWFLIGMIVFGLFSSAITTSLTVVVVTGGPQGDANKHANISTIKGSQEEHIAVRKLSNKFNIGTSYANLSDLADALRTGKTGAILLDLFVHMKRKDLFNHTTTWYTVTEVINQKLTHGIELRGVSTKLAKKLENFILDRNLVRNFLEDKNEKDENEEENEASTETVQEEEELVFFEPKSPFFQGTLKYGGGALAGLVLCGVIYETFRWLRGKKIRHIGRTCQDEDEMRELVENFYQDFTQKYKQLRKKNKDVIKFCKKHAEGTHRSVQKESDNARWW</sequence>
<dbReference type="SMART" id="SM00060">
    <property type="entry name" value="FN3"/>
    <property type="match status" value="7"/>
</dbReference>
<dbReference type="PANTHER" id="PTHR23036">
    <property type="entry name" value="CYTOKINE RECEPTOR"/>
    <property type="match status" value="1"/>
</dbReference>
<accession>A0A3M6UKA8</accession>
<dbReference type="Pfam" id="PF07885">
    <property type="entry name" value="Ion_trans_2"/>
    <property type="match status" value="2"/>
</dbReference>
<evidence type="ECO:0000256" key="6">
    <source>
        <dbReference type="ARBA" id="ARBA00022989"/>
    </source>
</evidence>
<keyword evidence="8 14" id="KW-0472">Membrane</keyword>
<evidence type="ECO:0000256" key="3">
    <source>
        <dbReference type="ARBA" id="ARBA00022692"/>
    </source>
</evidence>
<evidence type="ECO:0000259" key="15">
    <source>
        <dbReference type="PROSITE" id="PS50853"/>
    </source>
</evidence>
<keyword evidence="5" id="KW-0677">Repeat</keyword>
<feature type="transmembrane region" description="Helical" evidence="14">
    <location>
        <begin position="1256"/>
        <end position="1276"/>
    </location>
</feature>
<dbReference type="SUPFAM" id="SSF81324">
    <property type="entry name" value="Voltage-gated potassium channels"/>
    <property type="match status" value="2"/>
</dbReference>
<evidence type="ECO:0000256" key="4">
    <source>
        <dbReference type="ARBA" id="ARBA00022729"/>
    </source>
</evidence>
<feature type="domain" description="Fibronectin type-III" evidence="15">
    <location>
        <begin position="160"/>
        <end position="256"/>
    </location>
</feature>
<gene>
    <name evidence="16" type="ORF">pdam_00013143</name>
</gene>
<keyword evidence="11" id="KW-0325">Glycoprotein</keyword>
<dbReference type="OrthoDB" id="5960099at2759"/>
<evidence type="ECO:0000256" key="9">
    <source>
        <dbReference type="ARBA" id="ARBA00023157"/>
    </source>
</evidence>
<dbReference type="GO" id="GO:0004896">
    <property type="term" value="F:cytokine receptor activity"/>
    <property type="evidence" value="ECO:0007669"/>
    <property type="project" value="TreeGrafter"/>
</dbReference>
<keyword evidence="4" id="KW-0732">Signal</keyword>
<keyword evidence="6 14" id="KW-1133">Transmembrane helix</keyword>
<dbReference type="Proteomes" id="UP000275408">
    <property type="component" value="Unassembled WGS sequence"/>
</dbReference>
<organism evidence="16 17">
    <name type="scientific">Pocillopora damicornis</name>
    <name type="common">Cauliflower coral</name>
    <name type="synonym">Millepora damicornis</name>
    <dbReference type="NCBI Taxonomy" id="46731"/>
    <lineage>
        <taxon>Eukaryota</taxon>
        <taxon>Metazoa</taxon>
        <taxon>Cnidaria</taxon>
        <taxon>Anthozoa</taxon>
        <taxon>Hexacorallia</taxon>
        <taxon>Scleractinia</taxon>
        <taxon>Astrocoeniina</taxon>
        <taxon>Pocilloporidae</taxon>
        <taxon>Pocillopora</taxon>
    </lineage>
</organism>
<evidence type="ECO:0000313" key="16">
    <source>
        <dbReference type="EMBL" id="RMX54062.1"/>
    </source>
</evidence>
<feature type="domain" description="Fibronectin type-III" evidence="15">
    <location>
        <begin position="679"/>
        <end position="776"/>
    </location>
</feature>
<evidence type="ECO:0000256" key="14">
    <source>
        <dbReference type="SAM" id="Phobius"/>
    </source>
</evidence>
<dbReference type="GO" id="GO:0043235">
    <property type="term" value="C:receptor complex"/>
    <property type="evidence" value="ECO:0007669"/>
    <property type="project" value="TreeGrafter"/>
</dbReference>
<feature type="domain" description="Fibronectin type-III" evidence="15">
    <location>
        <begin position="987"/>
        <end position="1081"/>
    </location>
</feature>
<keyword evidence="7 13" id="KW-0406">Ion transport</keyword>
<dbReference type="Gene3D" id="2.60.40.10">
    <property type="entry name" value="Immunoglobulins"/>
    <property type="match status" value="7"/>
</dbReference>
<dbReference type="Pfam" id="PF00041">
    <property type="entry name" value="fn3"/>
    <property type="match status" value="6"/>
</dbReference>
<dbReference type="InterPro" id="IPR013783">
    <property type="entry name" value="Ig-like_fold"/>
</dbReference>
<dbReference type="InterPro" id="IPR050379">
    <property type="entry name" value="Type-I_Cytokine_Rcpt"/>
</dbReference>
<feature type="transmembrane region" description="Helical" evidence="14">
    <location>
        <begin position="1223"/>
        <end position="1244"/>
    </location>
</feature>
<evidence type="ECO:0000256" key="10">
    <source>
        <dbReference type="ARBA" id="ARBA00023170"/>
    </source>
</evidence>
<evidence type="ECO:0000256" key="12">
    <source>
        <dbReference type="ARBA" id="ARBA00023303"/>
    </source>
</evidence>
<dbReference type="PRINTS" id="PR01333">
    <property type="entry name" value="2POREKCHANEL"/>
</dbReference>
<evidence type="ECO:0000256" key="11">
    <source>
        <dbReference type="ARBA" id="ARBA00023180"/>
    </source>
</evidence>
<comment type="subcellular location">
    <subcellularLocation>
        <location evidence="1">Membrane</location>
        <topology evidence="1">Multi-pass membrane protein</topology>
    </subcellularLocation>
</comment>